<dbReference type="GO" id="GO:0005886">
    <property type="term" value="C:plasma membrane"/>
    <property type="evidence" value="ECO:0007669"/>
    <property type="project" value="UniProtKB-SubCell"/>
</dbReference>
<evidence type="ECO:0000256" key="3">
    <source>
        <dbReference type="ARBA" id="ARBA00022692"/>
    </source>
</evidence>
<dbReference type="PANTHER" id="PTHR24246:SF27">
    <property type="entry name" value="ADENOSINE RECEPTOR, ISOFORM A"/>
    <property type="match status" value="1"/>
</dbReference>
<dbReference type="GO" id="GO:0004930">
    <property type="term" value="F:G protein-coupled receptor activity"/>
    <property type="evidence" value="ECO:0007669"/>
    <property type="project" value="UniProtKB-KW"/>
</dbReference>
<dbReference type="OrthoDB" id="5950040at2759"/>
<sequence length="299" mass="33741">MLAPILNATATNITFVLNSKSKNQDQTPYDILTTIIGGMAVILNGLLLIAMIRNASEIFTSNGAYLVANVAIADLLTGLNSSLWGIKNSFMFSKRLKIASFSIFWTSIEASFLTIFIMSLERYIAILHPFKANLWLSKTRTIQSCILTWILSGLCGLCMAFYTETAPLFLALFFEITILVTCFLYYKIFIKLAERRQCLPLQLSSNHGNSDLQREYQLTTVVAVLTMILIVTVLPYMIAGQISVATKNNPSLKLFIHYYFPVELTNFLLNPVVYALRLPKYRHAILKTLRGCQTIEQYD</sequence>
<dbReference type="EMBL" id="CACRXK020001308">
    <property type="protein sequence ID" value="CAB3988338.1"/>
    <property type="molecule type" value="Genomic_DNA"/>
</dbReference>
<dbReference type="PANTHER" id="PTHR24246">
    <property type="entry name" value="OLFACTORY RECEPTOR AND ADENOSINE RECEPTOR"/>
    <property type="match status" value="1"/>
</dbReference>
<dbReference type="CDD" id="cd00637">
    <property type="entry name" value="7tm_classA_rhodopsin-like"/>
    <property type="match status" value="1"/>
</dbReference>
<evidence type="ECO:0000256" key="10">
    <source>
        <dbReference type="RuleBase" id="RU000688"/>
    </source>
</evidence>
<evidence type="ECO:0000256" key="5">
    <source>
        <dbReference type="ARBA" id="ARBA00023040"/>
    </source>
</evidence>
<dbReference type="PROSITE" id="PS50262">
    <property type="entry name" value="G_PROTEIN_RECEP_F1_2"/>
    <property type="match status" value="1"/>
</dbReference>
<protein>
    <submittedName>
        <fullName evidence="11">Adenosine receptor A2a-like</fullName>
    </submittedName>
</protein>
<dbReference type="AlphaFoldDB" id="A0A6S7G8Q3"/>
<dbReference type="Pfam" id="PF00001">
    <property type="entry name" value="7tm_1"/>
    <property type="match status" value="1"/>
</dbReference>
<comment type="caution">
    <text evidence="11">The sequence shown here is derived from an EMBL/GenBank/DDBJ whole genome shotgun (WGS) entry which is preliminary data.</text>
</comment>
<keyword evidence="4" id="KW-1133">Transmembrane helix</keyword>
<dbReference type="PROSITE" id="PS00237">
    <property type="entry name" value="G_PROTEIN_RECEP_F1_1"/>
    <property type="match status" value="1"/>
</dbReference>
<dbReference type="InterPro" id="IPR000276">
    <property type="entry name" value="GPCR_Rhodpsn"/>
</dbReference>
<evidence type="ECO:0000256" key="7">
    <source>
        <dbReference type="ARBA" id="ARBA00023170"/>
    </source>
</evidence>
<evidence type="ECO:0000256" key="6">
    <source>
        <dbReference type="ARBA" id="ARBA00023136"/>
    </source>
</evidence>
<evidence type="ECO:0000256" key="1">
    <source>
        <dbReference type="ARBA" id="ARBA00004651"/>
    </source>
</evidence>
<comment type="subcellular location">
    <subcellularLocation>
        <location evidence="1">Cell membrane</location>
        <topology evidence="1">Multi-pass membrane protein</topology>
    </subcellularLocation>
</comment>
<evidence type="ECO:0000313" key="11">
    <source>
        <dbReference type="EMBL" id="CAB3988338.1"/>
    </source>
</evidence>
<evidence type="ECO:0000256" key="2">
    <source>
        <dbReference type="ARBA" id="ARBA00022475"/>
    </source>
</evidence>
<accession>A0A6S7G8Q3</accession>
<evidence type="ECO:0000256" key="8">
    <source>
        <dbReference type="ARBA" id="ARBA00023180"/>
    </source>
</evidence>
<dbReference type="Gene3D" id="1.20.1070.10">
    <property type="entry name" value="Rhodopsin 7-helix transmembrane proteins"/>
    <property type="match status" value="1"/>
</dbReference>
<keyword evidence="9 10" id="KW-0807">Transducer</keyword>
<dbReference type="InterPro" id="IPR017452">
    <property type="entry name" value="GPCR_Rhodpsn_7TM"/>
</dbReference>
<evidence type="ECO:0000256" key="4">
    <source>
        <dbReference type="ARBA" id="ARBA00022989"/>
    </source>
</evidence>
<dbReference type="PRINTS" id="PR00237">
    <property type="entry name" value="GPCRRHODOPSN"/>
</dbReference>
<keyword evidence="5 10" id="KW-0297">G-protein coupled receptor</keyword>
<comment type="similarity">
    <text evidence="10">Belongs to the G-protein coupled receptor 1 family.</text>
</comment>
<dbReference type="Proteomes" id="UP001152795">
    <property type="component" value="Unassembled WGS sequence"/>
</dbReference>
<keyword evidence="12" id="KW-1185">Reference proteome</keyword>
<dbReference type="SUPFAM" id="SSF81321">
    <property type="entry name" value="Family A G protein-coupled receptor-like"/>
    <property type="match status" value="1"/>
</dbReference>
<name>A0A6S7G8Q3_PARCT</name>
<gene>
    <name evidence="11" type="ORF">PACLA_8A050881</name>
</gene>
<keyword evidence="7 10" id="KW-0675">Receptor</keyword>
<keyword evidence="6" id="KW-0472">Membrane</keyword>
<organism evidence="11 12">
    <name type="scientific">Paramuricea clavata</name>
    <name type="common">Red gorgonian</name>
    <name type="synonym">Violescent sea-whip</name>
    <dbReference type="NCBI Taxonomy" id="317549"/>
    <lineage>
        <taxon>Eukaryota</taxon>
        <taxon>Metazoa</taxon>
        <taxon>Cnidaria</taxon>
        <taxon>Anthozoa</taxon>
        <taxon>Octocorallia</taxon>
        <taxon>Malacalcyonacea</taxon>
        <taxon>Plexauridae</taxon>
        <taxon>Paramuricea</taxon>
    </lineage>
</organism>
<reference evidence="11" key="1">
    <citation type="submission" date="2020-04" db="EMBL/GenBank/DDBJ databases">
        <authorList>
            <person name="Alioto T."/>
            <person name="Alioto T."/>
            <person name="Gomez Garrido J."/>
        </authorList>
    </citation>
    <scope>NUCLEOTIDE SEQUENCE</scope>
    <source>
        <strain evidence="11">A484AB</strain>
    </source>
</reference>
<evidence type="ECO:0000256" key="9">
    <source>
        <dbReference type="ARBA" id="ARBA00023224"/>
    </source>
</evidence>
<proteinExistence type="inferred from homology"/>
<keyword evidence="8" id="KW-0325">Glycoprotein</keyword>
<evidence type="ECO:0000313" key="12">
    <source>
        <dbReference type="Proteomes" id="UP001152795"/>
    </source>
</evidence>
<keyword evidence="2" id="KW-1003">Cell membrane</keyword>
<keyword evidence="3 10" id="KW-0812">Transmembrane</keyword>